<gene>
    <name evidence="3" type="ORF">OsI_15342</name>
</gene>
<dbReference type="CDD" id="cd06222">
    <property type="entry name" value="RNase_H_like"/>
    <property type="match status" value="1"/>
</dbReference>
<reference evidence="3 4" key="1">
    <citation type="journal article" date="2005" name="PLoS Biol.">
        <title>The genomes of Oryza sativa: a history of duplications.</title>
        <authorList>
            <person name="Yu J."/>
            <person name="Wang J."/>
            <person name="Lin W."/>
            <person name="Li S."/>
            <person name="Li H."/>
            <person name="Zhou J."/>
            <person name="Ni P."/>
            <person name="Dong W."/>
            <person name="Hu S."/>
            <person name="Zeng C."/>
            <person name="Zhang J."/>
            <person name="Zhang Y."/>
            <person name="Li R."/>
            <person name="Xu Z."/>
            <person name="Li S."/>
            <person name="Li X."/>
            <person name="Zheng H."/>
            <person name="Cong L."/>
            <person name="Lin L."/>
            <person name="Yin J."/>
            <person name="Geng J."/>
            <person name="Li G."/>
            <person name="Shi J."/>
            <person name="Liu J."/>
            <person name="Lv H."/>
            <person name="Li J."/>
            <person name="Wang J."/>
            <person name="Deng Y."/>
            <person name="Ran L."/>
            <person name="Shi X."/>
            <person name="Wang X."/>
            <person name="Wu Q."/>
            <person name="Li C."/>
            <person name="Ren X."/>
            <person name="Wang J."/>
            <person name="Wang X."/>
            <person name="Li D."/>
            <person name="Liu D."/>
            <person name="Zhang X."/>
            <person name="Ji Z."/>
            <person name="Zhao W."/>
            <person name="Sun Y."/>
            <person name="Zhang Z."/>
            <person name="Bao J."/>
            <person name="Han Y."/>
            <person name="Dong L."/>
            <person name="Ji J."/>
            <person name="Chen P."/>
            <person name="Wu S."/>
            <person name="Liu J."/>
            <person name="Xiao Y."/>
            <person name="Bu D."/>
            <person name="Tan J."/>
            <person name="Yang L."/>
            <person name="Ye C."/>
            <person name="Zhang J."/>
            <person name="Xu J."/>
            <person name="Zhou Y."/>
            <person name="Yu Y."/>
            <person name="Zhang B."/>
            <person name="Zhuang S."/>
            <person name="Wei H."/>
            <person name="Liu B."/>
            <person name="Lei M."/>
            <person name="Yu H."/>
            <person name="Li Y."/>
            <person name="Xu H."/>
            <person name="Wei S."/>
            <person name="He X."/>
            <person name="Fang L."/>
            <person name="Zhang Z."/>
            <person name="Zhang Y."/>
            <person name="Huang X."/>
            <person name="Su Z."/>
            <person name="Tong W."/>
            <person name="Li J."/>
            <person name="Tong Z."/>
            <person name="Li S."/>
            <person name="Ye J."/>
            <person name="Wang L."/>
            <person name="Fang L."/>
            <person name="Lei T."/>
            <person name="Chen C."/>
            <person name="Chen H."/>
            <person name="Xu Z."/>
            <person name="Li H."/>
            <person name="Huang H."/>
            <person name="Zhang F."/>
            <person name="Xu H."/>
            <person name="Li N."/>
            <person name="Zhao C."/>
            <person name="Li S."/>
            <person name="Dong L."/>
            <person name="Huang Y."/>
            <person name="Li L."/>
            <person name="Xi Y."/>
            <person name="Qi Q."/>
            <person name="Li W."/>
            <person name="Zhang B."/>
            <person name="Hu W."/>
            <person name="Zhang Y."/>
            <person name="Tian X."/>
            <person name="Jiao Y."/>
            <person name="Liang X."/>
            <person name="Jin J."/>
            <person name="Gao L."/>
            <person name="Zheng W."/>
            <person name="Hao B."/>
            <person name="Liu S."/>
            <person name="Wang W."/>
            <person name="Yuan L."/>
            <person name="Cao M."/>
            <person name="McDermott J."/>
            <person name="Samudrala R."/>
            <person name="Wang J."/>
            <person name="Wong G.K."/>
            <person name="Yang H."/>
        </authorList>
    </citation>
    <scope>NUCLEOTIDE SEQUENCE [LARGE SCALE GENOMIC DNA]</scope>
    <source>
        <strain evidence="4">cv. 93-11</strain>
    </source>
</reference>
<dbReference type="Pfam" id="PF00078">
    <property type="entry name" value="RVT_1"/>
    <property type="match status" value="1"/>
</dbReference>
<dbReference type="Gene3D" id="3.30.420.10">
    <property type="entry name" value="Ribonuclease H-like superfamily/Ribonuclease H"/>
    <property type="match status" value="1"/>
</dbReference>
<feature type="domain" description="Reverse transcriptase" evidence="2">
    <location>
        <begin position="266"/>
        <end position="559"/>
    </location>
</feature>
<dbReference type="CDD" id="cd01650">
    <property type="entry name" value="RT_nLTR_like"/>
    <property type="match status" value="1"/>
</dbReference>
<dbReference type="Proteomes" id="UP000007015">
    <property type="component" value="Chromosome 4"/>
</dbReference>
<dbReference type="AlphaFoldDB" id="B8AS88"/>
<dbReference type="InterPro" id="IPR002156">
    <property type="entry name" value="RNaseH_domain"/>
</dbReference>
<dbReference type="InterPro" id="IPR036397">
    <property type="entry name" value="RNaseH_sf"/>
</dbReference>
<dbReference type="InterPro" id="IPR012337">
    <property type="entry name" value="RNaseH-like_sf"/>
</dbReference>
<dbReference type="Pfam" id="PF13456">
    <property type="entry name" value="RVT_3"/>
    <property type="match status" value="1"/>
</dbReference>
<evidence type="ECO:0000313" key="4">
    <source>
        <dbReference type="Proteomes" id="UP000007015"/>
    </source>
</evidence>
<organism evidence="3 4">
    <name type="scientific">Oryza sativa subsp. indica</name>
    <name type="common">Rice</name>
    <dbReference type="NCBI Taxonomy" id="39946"/>
    <lineage>
        <taxon>Eukaryota</taxon>
        <taxon>Viridiplantae</taxon>
        <taxon>Streptophyta</taxon>
        <taxon>Embryophyta</taxon>
        <taxon>Tracheophyta</taxon>
        <taxon>Spermatophyta</taxon>
        <taxon>Magnoliopsida</taxon>
        <taxon>Liliopsida</taxon>
        <taxon>Poales</taxon>
        <taxon>Poaceae</taxon>
        <taxon>BOP clade</taxon>
        <taxon>Oryzoideae</taxon>
        <taxon>Oryzeae</taxon>
        <taxon>Oryzinae</taxon>
        <taxon>Oryza</taxon>
        <taxon>Oryza sativa</taxon>
    </lineage>
</organism>
<dbReference type="InterPro" id="IPR036691">
    <property type="entry name" value="Endo/exonu/phosph_ase_sf"/>
</dbReference>
<feature type="region of interest" description="Disordered" evidence="1">
    <location>
        <begin position="267"/>
        <end position="286"/>
    </location>
</feature>
<dbReference type="SUPFAM" id="SSF56219">
    <property type="entry name" value="DNase I-like"/>
    <property type="match status" value="1"/>
</dbReference>
<dbReference type="HOGENOM" id="CLU_000680_33_0_1"/>
<dbReference type="Gramene" id="BGIOSGA015353-TA">
    <property type="protein sequence ID" value="BGIOSGA015353-PA"/>
    <property type="gene ID" value="BGIOSGA015353"/>
</dbReference>
<dbReference type="OMA" id="NIMMTQD"/>
<dbReference type="InterPro" id="IPR043502">
    <property type="entry name" value="DNA/RNA_pol_sf"/>
</dbReference>
<dbReference type="GO" id="GO:0003676">
    <property type="term" value="F:nucleic acid binding"/>
    <property type="evidence" value="ECO:0007669"/>
    <property type="project" value="InterPro"/>
</dbReference>
<dbReference type="Gene3D" id="3.60.10.10">
    <property type="entry name" value="Endonuclease/exonuclease/phosphatase"/>
    <property type="match status" value="1"/>
</dbReference>
<dbReference type="EMBL" id="CM000129">
    <property type="protein sequence ID" value="EEC77009.1"/>
    <property type="molecule type" value="Genomic_DNA"/>
</dbReference>
<accession>B8AS88</accession>
<evidence type="ECO:0000256" key="1">
    <source>
        <dbReference type="SAM" id="MobiDB-lite"/>
    </source>
</evidence>
<sequence length="815" mass="93232">MGDLNEIMHVNEKFGSVPPNQVRINIFKHYVNNIGLMDLGYNGPAYTWSNKQHGKDLVLQRLDRCLANVEWCMNFPNTTVYHLPMLYSDHAPIIAILNPKSRRPRRSFKFENWWLLESDFNQEAKAAWQKTERYHFQRRTTLLARFLTSWSKKKKPLQQQLDQIENDLLKIQDSPNRDLYQIEEQRLEQQHDSTMQKLADYYKQRSKKHWVQQGDRNTSFFHQAAQKRRRKNRISTIIQNNSITNDPDEIATAFISYFSNLFQSTNENEASSSHGTNDQSEIFLPPDPPNEDEILQILKQMKRDASPGPDGLNVAFYRAAWQWIKEDVTKMVAQFYETANYIQDKLPDLIADTQQAFVKGRRISNNIVIAQEIAHSFNLTSYDQKAFLLKIDLSKAFDRIEWSFIADALRRKGFHGNFIRLVLSCINSANFSVIINGQSYGYFSAQRGIRQGCPLSPYLFVLAINELSNQLTEAIQREYISGIKLGPNGPPIHSLMYADDLIITGQAQVEEAQKISDIIRDFCNKSGQTPNWSKSSILFSAKTPEKARQDILHIFPVSLINHSTKHLGHPILLGSKNRKAAYHFIVDKFKRIQADGGRKGMALKSWDDICKPIAEGGLGIRDLMAVREILEEASIWQISQGTRCYVDASWKEGKTGIGIFIHNPENHNTIVIKATSSMSGSPLLAEMNALMLAIQICHQLQIQSPVFLSDNIMVVNAIQKEDYMTDPGHWSLRPALSRIHNILQGRNIKIQWIPREMNKMADNLAKSARELSSQSQMAFDCSNISHICHNSGCPTRRGLLLTPNEDVTIAHALCF</sequence>
<keyword evidence="4" id="KW-1185">Reference proteome</keyword>
<dbReference type="PANTHER" id="PTHR34146">
    <property type="entry name" value="POLYNUCLEOTIDYL TRANSFERASE, RIBONUCLEASE H-LIKE SUPERFAMILY PROTEIN-RELATED"/>
    <property type="match status" value="1"/>
</dbReference>
<proteinExistence type="predicted"/>
<evidence type="ECO:0000313" key="3">
    <source>
        <dbReference type="EMBL" id="EEC77009.1"/>
    </source>
</evidence>
<dbReference type="STRING" id="39946.B8AS88"/>
<evidence type="ECO:0000259" key="2">
    <source>
        <dbReference type="PROSITE" id="PS50878"/>
    </source>
</evidence>
<dbReference type="PROSITE" id="PS50878">
    <property type="entry name" value="RT_POL"/>
    <property type="match status" value="1"/>
</dbReference>
<feature type="compositionally biased region" description="Polar residues" evidence="1">
    <location>
        <begin position="267"/>
        <end position="280"/>
    </location>
</feature>
<name>B8AS88_ORYSI</name>
<dbReference type="InterPro" id="IPR000477">
    <property type="entry name" value="RT_dom"/>
</dbReference>
<dbReference type="InterPro" id="IPR044730">
    <property type="entry name" value="RNase_H-like_dom_plant"/>
</dbReference>
<dbReference type="SUPFAM" id="SSF56672">
    <property type="entry name" value="DNA/RNA polymerases"/>
    <property type="match status" value="1"/>
</dbReference>
<dbReference type="GO" id="GO:0004523">
    <property type="term" value="F:RNA-DNA hybrid ribonuclease activity"/>
    <property type="evidence" value="ECO:0007669"/>
    <property type="project" value="InterPro"/>
</dbReference>
<protein>
    <recommendedName>
        <fullName evidence="2">Reverse transcriptase domain-containing protein</fullName>
    </recommendedName>
</protein>
<dbReference type="SUPFAM" id="SSF53098">
    <property type="entry name" value="Ribonuclease H-like"/>
    <property type="match status" value="1"/>
</dbReference>
<dbReference type="PANTHER" id="PTHR34146:SF3">
    <property type="entry name" value="POLYNUCLEOTIDYL TRANSFERASE, RIBONUCLEASE H-LIKE SUPERFAMILY PROTEIN"/>
    <property type="match status" value="1"/>
</dbReference>